<protein>
    <recommendedName>
        <fullName evidence="1">Antitoxin Xre/MbcA/ParS-like toxin-binding domain-containing protein</fullName>
    </recommendedName>
</protein>
<dbReference type="InterPro" id="IPR024467">
    <property type="entry name" value="Xre/MbcA/ParS-like_toxin-bd"/>
</dbReference>
<dbReference type="EMBL" id="CP022187">
    <property type="protein sequence ID" value="AWI74207.1"/>
    <property type="molecule type" value="Genomic_DNA"/>
</dbReference>
<organism evidence="2 3">
    <name type="scientific">Parazoarcus communis</name>
    <dbReference type="NCBI Taxonomy" id="41977"/>
    <lineage>
        <taxon>Bacteria</taxon>
        <taxon>Pseudomonadati</taxon>
        <taxon>Pseudomonadota</taxon>
        <taxon>Betaproteobacteria</taxon>
        <taxon>Rhodocyclales</taxon>
        <taxon>Zoogloeaceae</taxon>
        <taxon>Parazoarcus</taxon>
    </lineage>
</organism>
<dbReference type="AlphaFoldDB" id="A0A2U8GKV0"/>
<dbReference type="Pfam" id="PF09722">
    <property type="entry name" value="Xre_MbcA_ParS_C"/>
    <property type="match status" value="1"/>
</dbReference>
<sequence length="93" mass="10514">MCLRDTAAMKLTRRRAMDCETLPDFSRLSEDERASYIDELAHDVWSDSDAAVQYLTTPSKHFGGVSPVDISRSSDGASKVCIQLFRLYYGIFQ</sequence>
<keyword evidence="3" id="KW-1185">Reference proteome</keyword>
<proteinExistence type="predicted"/>
<evidence type="ECO:0000313" key="3">
    <source>
        <dbReference type="Proteomes" id="UP000244930"/>
    </source>
</evidence>
<dbReference type="KEGG" id="acom:CEW83_02370"/>
<reference evidence="2 3" key="1">
    <citation type="submission" date="2017-06" db="EMBL/GenBank/DDBJ databases">
        <title>Azoarcus.</title>
        <authorList>
            <person name="Woo J.-H."/>
            <person name="Kim H.-S."/>
        </authorList>
    </citation>
    <scope>NUCLEOTIDE SEQUENCE [LARGE SCALE GENOMIC DNA]</scope>
    <source>
        <strain evidence="2 3">TSPY31</strain>
    </source>
</reference>
<accession>A0A2U8GKV0</accession>
<evidence type="ECO:0000313" key="2">
    <source>
        <dbReference type="EMBL" id="AWI74207.1"/>
    </source>
</evidence>
<evidence type="ECO:0000259" key="1">
    <source>
        <dbReference type="Pfam" id="PF09722"/>
    </source>
</evidence>
<feature type="domain" description="Antitoxin Xre/MbcA/ParS-like toxin-binding" evidence="1">
    <location>
        <begin position="41"/>
        <end position="90"/>
    </location>
</feature>
<gene>
    <name evidence="2" type="ORF">CEW83_02370</name>
</gene>
<name>A0A2U8GKV0_9RHOO</name>
<dbReference type="Proteomes" id="UP000244930">
    <property type="component" value="Chromosome"/>
</dbReference>